<dbReference type="EMBL" id="JAPHNL010000190">
    <property type="protein sequence ID" value="MCX3061355.1"/>
    <property type="molecule type" value="Genomic_DNA"/>
</dbReference>
<reference evidence="2" key="1">
    <citation type="submission" date="2022-10" db="EMBL/GenBank/DDBJ databases">
        <title>Streptomyces beihaiensis sp. nov., a chitin degrading actinobacterium, isolated from shrimp pond soil.</title>
        <authorList>
            <person name="Xie J."/>
            <person name="Shen N."/>
        </authorList>
    </citation>
    <scope>NUCLEOTIDE SEQUENCE</scope>
    <source>
        <strain evidence="2">GXMU-J5</strain>
    </source>
</reference>
<name>A0ABT3TWC9_9ACTN</name>
<dbReference type="InterPro" id="IPR015034">
    <property type="entry name" value="Bles03"/>
</dbReference>
<proteinExistence type="predicted"/>
<sequence>MLLPLEPHVPVSRRPRSRGRFRRTEAGTLSYSPGPGVLDGRLTVPPPQSLGWTDHVHAPEHLDEGVDTYGNPVTGKWMPKGIDQDMWERIRGATIEGYLGTQSKVLRDFTRACVYTRDYRDLDDLQRILTVLRELGVRGWIDYKRGCDSIRGLYGRGALYWYSPPGTVTIKVPRWSVGREIDTESSGHQPPPPQTRDPTQPECS</sequence>
<dbReference type="RefSeq" id="WP_266600649.1">
    <property type="nucleotide sequence ID" value="NZ_JAPHNL010000190.1"/>
</dbReference>
<evidence type="ECO:0000256" key="1">
    <source>
        <dbReference type="SAM" id="MobiDB-lite"/>
    </source>
</evidence>
<gene>
    <name evidence="2" type="ORF">OFY01_16625</name>
</gene>
<accession>A0ABT3TWC9</accession>
<dbReference type="InterPro" id="IPR023398">
    <property type="entry name" value="TIF_eIF4e-like"/>
</dbReference>
<feature type="region of interest" description="Disordered" evidence="1">
    <location>
        <begin position="1"/>
        <end position="37"/>
    </location>
</feature>
<evidence type="ECO:0000313" key="2">
    <source>
        <dbReference type="EMBL" id="MCX3061355.1"/>
    </source>
</evidence>
<dbReference type="Gene3D" id="3.30.760.10">
    <property type="entry name" value="RNA Cap, Translation Initiation Factor Eif4e"/>
    <property type="match status" value="1"/>
</dbReference>
<dbReference type="Pfam" id="PF08939">
    <property type="entry name" value="Bles03"/>
    <property type="match status" value="1"/>
</dbReference>
<keyword evidence="3" id="KW-1185">Reference proteome</keyword>
<dbReference type="SUPFAM" id="SSF55418">
    <property type="entry name" value="eIF4e-like"/>
    <property type="match status" value="1"/>
</dbReference>
<dbReference type="Proteomes" id="UP001163064">
    <property type="component" value="Unassembled WGS sequence"/>
</dbReference>
<evidence type="ECO:0000313" key="3">
    <source>
        <dbReference type="Proteomes" id="UP001163064"/>
    </source>
</evidence>
<protein>
    <submittedName>
        <fullName evidence="2">DUF1917 domain-containing protein</fullName>
    </submittedName>
</protein>
<feature type="region of interest" description="Disordered" evidence="1">
    <location>
        <begin position="179"/>
        <end position="204"/>
    </location>
</feature>
<comment type="caution">
    <text evidence="2">The sequence shown here is derived from an EMBL/GenBank/DDBJ whole genome shotgun (WGS) entry which is preliminary data.</text>
</comment>
<organism evidence="2 3">
    <name type="scientific">Streptomyces beihaiensis</name>
    <dbReference type="NCBI Taxonomy" id="2984495"/>
    <lineage>
        <taxon>Bacteria</taxon>
        <taxon>Bacillati</taxon>
        <taxon>Actinomycetota</taxon>
        <taxon>Actinomycetes</taxon>
        <taxon>Kitasatosporales</taxon>
        <taxon>Streptomycetaceae</taxon>
        <taxon>Streptomyces</taxon>
    </lineage>
</organism>
<feature type="compositionally biased region" description="Basic residues" evidence="1">
    <location>
        <begin position="11"/>
        <end position="21"/>
    </location>
</feature>